<dbReference type="STRING" id="56646.A0A2L2TBZ5"/>
<feature type="region of interest" description="Disordered" evidence="1">
    <location>
        <begin position="1"/>
        <end position="20"/>
    </location>
</feature>
<name>A0A2L2TBZ5_9HYPO</name>
<feature type="compositionally biased region" description="Polar residues" evidence="1">
    <location>
        <begin position="1"/>
        <end position="17"/>
    </location>
</feature>
<keyword evidence="3" id="KW-1185">Reference proteome</keyword>
<accession>A0A2L2TBZ5</accession>
<sequence length="106" mass="11911">MAEEGSSQATWYHSTGGPTQGKHYTVVIENKRFNSHEIEKCHLIGEISPKDKNKIKSTAQRTSALRCQRWVVNVLEDLEKRGIVPLGTASDWDAATEDSPYMTMAF</sequence>
<protein>
    <submittedName>
        <fullName evidence="2">Uncharacterized protein</fullName>
    </submittedName>
</protein>
<dbReference type="GeneID" id="37257942"/>
<dbReference type="EMBL" id="LN649230">
    <property type="protein sequence ID" value="CEI61867.1"/>
    <property type="molecule type" value="Genomic_DNA"/>
</dbReference>
<evidence type="ECO:0000313" key="2">
    <source>
        <dbReference type="EMBL" id="CEI61867.1"/>
    </source>
</evidence>
<organism evidence="2 3">
    <name type="scientific">Fusarium venenatum</name>
    <dbReference type="NCBI Taxonomy" id="56646"/>
    <lineage>
        <taxon>Eukaryota</taxon>
        <taxon>Fungi</taxon>
        <taxon>Dikarya</taxon>
        <taxon>Ascomycota</taxon>
        <taxon>Pezizomycotina</taxon>
        <taxon>Sordariomycetes</taxon>
        <taxon>Hypocreomycetidae</taxon>
        <taxon>Hypocreales</taxon>
        <taxon>Nectriaceae</taxon>
        <taxon>Fusarium</taxon>
    </lineage>
</organism>
<dbReference type="AlphaFoldDB" id="A0A2L2TBZ5"/>
<dbReference type="OrthoDB" id="5296964at2759"/>
<evidence type="ECO:0000256" key="1">
    <source>
        <dbReference type="SAM" id="MobiDB-lite"/>
    </source>
</evidence>
<proteinExistence type="predicted"/>
<reference evidence="3" key="1">
    <citation type="submission" date="2014-10" db="EMBL/GenBank/DDBJ databases">
        <authorList>
            <person name="King R."/>
        </authorList>
    </citation>
    <scope>NUCLEOTIDE SEQUENCE [LARGE SCALE GENOMIC DNA]</scope>
    <source>
        <strain evidence="3">A3/5</strain>
    </source>
</reference>
<dbReference type="KEGG" id="fvn:FVRRES_06303"/>
<dbReference type="RefSeq" id="XP_025585587.1">
    <property type="nucleotide sequence ID" value="XM_025734818.1"/>
</dbReference>
<dbReference type="Proteomes" id="UP000245910">
    <property type="component" value="Chromosome II"/>
</dbReference>
<evidence type="ECO:0000313" key="3">
    <source>
        <dbReference type="Proteomes" id="UP000245910"/>
    </source>
</evidence>